<proteinExistence type="inferred from homology"/>
<keyword evidence="17" id="KW-1185">Reference proteome</keyword>
<evidence type="ECO:0000256" key="7">
    <source>
        <dbReference type="ARBA" id="ARBA00022597"/>
    </source>
</evidence>
<evidence type="ECO:0000313" key="17">
    <source>
        <dbReference type="Proteomes" id="UP001591681"/>
    </source>
</evidence>
<comment type="function">
    <text evidence="11">Facilitative glucose transporter required for the development of the cardiovascular system.</text>
</comment>
<dbReference type="InterPro" id="IPR036259">
    <property type="entry name" value="MFS_trans_sf"/>
</dbReference>
<keyword evidence="10 14" id="KW-0472">Membrane</keyword>
<dbReference type="InterPro" id="IPR050820">
    <property type="entry name" value="MFS_Sugar_Transporter"/>
</dbReference>
<name>A0ABD1JVB0_9TELE</name>
<dbReference type="GO" id="GO:0012505">
    <property type="term" value="C:endomembrane system"/>
    <property type="evidence" value="ECO:0007669"/>
    <property type="project" value="UniProtKB-SubCell"/>
</dbReference>
<evidence type="ECO:0000259" key="15">
    <source>
        <dbReference type="PROSITE" id="PS50850"/>
    </source>
</evidence>
<dbReference type="PANTHER" id="PTHR48023">
    <property type="entry name" value="D-XYLOSE-PROTON SYMPORTER-LIKE 2"/>
    <property type="match status" value="1"/>
</dbReference>
<keyword evidence="7" id="KW-0762">Sugar transport</keyword>
<keyword evidence="8 14" id="KW-0812">Transmembrane</keyword>
<feature type="transmembrane region" description="Helical" evidence="14">
    <location>
        <begin position="256"/>
        <end position="281"/>
    </location>
</feature>
<organism evidence="16 17">
    <name type="scientific">Coilia grayii</name>
    <name type="common">Gray's grenadier anchovy</name>
    <dbReference type="NCBI Taxonomy" id="363190"/>
    <lineage>
        <taxon>Eukaryota</taxon>
        <taxon>Metazoa</taxon>
        <taxon>Chordata</taxon>
        <taxon>Craniata</taxon>
        <taxon>Vertebrata</taxon>
        <taxon>Euteleostomi</taxon>
        <taxon>Actinopterygii</taxon>
        <taxon>Neopterygii</taxon>
        <taxon>Teleostei</taxon>
        <taxon>Clupei</taxon>
        <taxon>Clupeiformes</taxon>
        <taxon>Clupeoidei</taxon>
        <taxon>Engraulidae</taxon>
        <taxon>Coilinae</taxon>
        <taxon>Coilia</taxon>
    </lineage>
</organism>
<dbReference type="AlphaFoldDB" id="A0ABD1JVB0"/>
<evidence type="ECO:0000256" key="8">
    <source>
        <dbReference type="ARBA" id="ARBA00022692"/>
    </source>
</evidence>
<dbReference type="SUPFAM" id="SSF103473">
    <property type="entry name" value="MFS general substrate transporter"/>
    <property type="match status" value="1"/>
</dbReference>
<evidence type="ECO:0000256" key="6">
    <source>
        <dbReference type="ARBA" id="ARBA00022490"/>
    </source>
</evidence>
<evidence type="ECO:0000256" key="9">
    <source>
        <dbReference type="ARBA" id="ARBA00022989"/>
    </source>
</evidence>
<comment type="similarity">
    <text evidence="4">Belongs to the major facilitator superfamily. Sugar transporter (TC 2.A.1.1) family. Glucose transporter subfamily.</text>
</comment>
<dbReference type="GO" id="GO:0048471">
    <property type="term" value="C:perinuclear region of cytoplasm"/>
    <property type="evidence" value="ECO:0007669"/>
    <property type="project" value="UniProtKB-SubCell"/>
</dbReference>
<evidence type="ECO:0000256" key="13">
    <source>
        <dbReference type="ARBA" id="ARBA00042909"/>
    </source>
</evidence>
<dbReference type="Gene3D" id="1.20.1250.20">
    <property type="entry name" value="MFS general substrate transporter like domains"/>
    <property type="match status" value="3"/>
</dbReference>
<dbReference type="PROSITE" id="PS50850">
    <property type="entry name" value="MFS"/>
    <property type="match status" value="1"/>
</dbReference>
<feature type="transmembrane region" description="Helical" evidence="14">
    <location>
        <begin position="57"/>
        <end position="75"/>
    </location>
</feature>
<accession>A0ABD1JVB0</accession>
<comment type="caution">
    <text evidence="16">The sequence shown here is derived from an EMBL/GenBank/DDBJ whole genome shotgun (WGS) entry which is preliminary data.</text>
</comment>
<evidence type="ECO:0000256" key="5">
    <source>
        <dbReference type="ARBA" id="ARBA00022448"/>
    </source>
</evidence>
<feature type="transmembrane region" description="Helical" evidence="14">
    <location>
        <begin position="87"/>
        <end position="108"/>
    </location>
</feature>
<evidence type="ECO:0000256" key="3">
    <source>
        <dbReference type="ARBA" id="ARBA00004556"/>
    </source>
</evidence>
<evidence type="ECO:0000256" key="2">
    <source>
        <dbReference type="ARBA" id="ARBA00004127"/>
    </source>
</evidence>
<dbReference type="PANTHER" id="PTHR48023:SF7">
    <property type="entry name" value="SOLUTE CARRIER FAMILY 2, FACILITATED GLUCOSE TRANSPORTER MEMBER 10"/>
    <property type="match status" value="1"/>
</dbReference>
<evidence type="ECO:0000256" key="1">
    <source>
        <dbReference type="ARBA" id="ARBA00000618"/>
    </source>
</evidence>
<feature type="transmembrane region" description="Helical" evidence="14">
    <location>
        <begin position="29"/>
        <end position="51"/>
    </location>
</feature>
<dbReference type="PROSITE" id="PS00216">
    <property type="entry name" value="SUGAR_TRANSPORT_1"/>
    <property type="match status" value="1"/>
</dbReference>
<feature type="transmembrane region" description="Helical" evidence="14">
    <location>
        <begin position="114"/>
        <end position="136"/>
    </location>
</feature>
<feature type="transmembrane region" description="Helical" evidence="14">
    <location>
        <begin position="228"/>
        <end position="249"/>
    </location>
</feature>
<feature type="transmembrane region" description="Helical" evidence="14">
    <location>
        <begin position="388"/>
        <end position="408"/>
    </location>
</feature>
<comment type="subcellular location">
    <subcellularLocation>
        <location evidence="3">Cytoplasm</location>
        <location evidence="3">Perinuclear region</location>
    </subcellularLocation>
    <subcellularLocation>
        <location evidence="2">Endomembrane system</location>
        <topology evidence="2">Multi-pass membrane protein</topology>
    </subcellularLocation>
</comment>
<evidence type="ECO:0000256" key="10">
    <source>
        <dbReference type="ARBA" id="ARBA00023136"/>
    </source>
</evidence>
<keyword evidence="5" id="KW-0813">Transport</keyword>
<dbReference type="InterPro" id="IPR003663">
    <property type="entry name" value="Sugar/inositol_transpt"/>
</dbReference>
<keyword evidence="9 14" id="KW-1133">Transmembrane helix</keyword>
<evidence type="ECO:0000313" key="16">
    <source>
        <dbReference type="EMBL" id="KAL2090836.1"/>
    </source>
</evidence>
<feature type="transmembrane region" description="Helical" evidence="14">
    <location>
        <begin position="414"/>
        <end position="438"/>
    </location>
</feature>
<dbReference type="PRINTS" id="PR00171">
    <property type="entry name" value="SUGRTRNSPORT"/>
</dbReference>
<dbReference type="Proteomes" id="UP001591681">
    <property type="component" value="Unassembled WGS sequence"/>
</dbReference>
<evidence type="ECO:0000256" key="12">
    <source>
        <dbReference type="ARBA" id="ARBA00039240"/>
    </source>
</evidence>
<keyword evidence="6" id="KW-0963">Cytoplasm</keyword>
<dbReference type="InterPro" id="IPR020846">
    <property type="entry name" value="MFS_dom"/>
</dbReference>
<feature type="transmembrane region" description="Helical" evidence="14">
    <location>
        <begin position="351"/>
        <end position="376"/>
    </location>
</feature>
<comment type="catalytic activity">
    <reaction evidence="1">
        <text>D-glucose(out) = D-glucose(in)</text>
        <dbReference type="Rhea" id="RHEA:60376"/>
        <dbReference type="ChEBI" id="CHEBI:4167"/>
    </reaction>
</comment>
<evidence type="ECO:0000256" key="11">
    <source>
        <dbReference type="ARBA" id="ARBA00037777"/>
    </source>
</evidence>
<dbReference type="InterPro" id="IPR005829">
    <property type="entry name" value="Sugar_transporter_CS"/>
</dbReference>
<dbReference type="EMBL" id="JBHFQA010000011">
    <property type="protein sequence ID" value="KAL2090836.1"/>
    <property type="molecule type" value="Genomic_DNA"/>
</dbReference>
<evidence type="ECO:0000256" key="4">
    <source>
        <dbReference type="ARBA" id="ARBA00007004"/>
    </source>
</evidence>
<protein>
    <recommendedName>
        <fullName evidence="12">Solute carrier family 2, facilitated glucose transporter member 10</fullName>
    </recommendedName>
    <alternativeName>
        <fullName evidence="13">Glucose transporter type 10</fullName>
    </alternativeName>
</protein>
<gene>
    <name evidence="16" type="ORF">ACEWY4_013099</name>
</gene>
<evidence type="ECO:0000256" key="14">
    <source>
        <dbReference type="SAM" id="Phobius"/>
    </source>
</evidence>
<feature type="transmembrane region" description="Helical" evidence="14">
    <location>
        <begin position="191"/>
        <end position="216"/>
    </location>
</feature>
<feature type="domain" description="Major facilitator superfamily (MFS) profile" evidence="15">
    <location>
        <begin position="1"/>
        <end position="442"/>
    </location>
</feature>
<dbReference type="InterPro" id="IPR005828">
    <property type="entry name" value="MFS_sugar_transport-like"/>
</dbReference>
<reference evidence="16 17" key="1">
    <citation type="submission" date="2024-09" db="EMBL/GenBank/DDBJ databases">
        <title>A chromosome-level genome assembly of Gray's grenadier anchovy, Coilia grayii.</title>
        <authorList>
            <person name="Fu Z."/>
        </authorList>
    </citation>
    <scope>NUCLEOTIDE SEQUENCE [LARGE SCALE GENOMIC DNA]</scope>
    <source>
        <strain evidence="16">G4</strain>
        <tissue evidence="16">Muscle</tissue>
    </source>
</reference>
<dbReference type="Pfam" id="PF00083">
    <property type="entry name" value="Sugar_tr"/>
    <property type="match status" value="2"/>
</dbReference>
<sequence length="487" mass="52172">MVSALLVGALCASLVGGWLIDRRGRRNSILLSCVLVIAGTGLQSTGGFLAILVTGRAITGFAICISSMSCCIFVSEMVAPKRRGLMVTLYEVGITVGILAAYAFNYLLSDTSDGWRYMFGFAMVPTMLQLILIWFLPSKAPEEYSRQGESQRGLVDLADADGPAEDSQVDKRQYSTRCLFQTKDNMWTRTLIGLGLVLFQQFTGQPNVLLYASTIFRMLGFRSTDSAVLASLGLGVVKVITTLASMVCADRVGRRPLLIGGSAVMAAGLLVVGCLSGSSVLDAQRPCSSPANGSLLTPQSPSHLKMMNTSANGSLIRSLPASGTLQPPVPLHAIPASTEAPGGTEQVAVSWVILISMMAIVSAFSLSFGPMTWLVLSEIFPAGVRGRAFAFTNCFNWAANLIVTFSFLNVTEAIGMSGIFLLYGVVAVVSIVFIYVMLPETKGKSLQQIDRELSEKRFHDQSSCFHQRSRGSSPGYQRVCSLSNTGV</sequence>
<dbReference type="FunFam" id="1.20.1250.20:FF:000164">
    <property type="entry name" value="solute carrier family 2, facilitated glucose transporter member 10"/>
    <property type="match status" value="1"/>
</dbReference>